<keyword evidence="1" id="KW-0472">Membrane</keyword>
<dbReference type="InterPro" id="IPR046796">
    <property type="entry name" value="Transposase_32_dom"/>
</dbReference>
<keyword evidence="4" id="KW-1185">Reference proteome</keyword>
<feature type="transmembrane region" description="Helical" evidence="1">
    <location>
        <begin position="51"/>
        <end position="72"/>
    </location>
</feature>
<feature type="transmembrane region" description="Helical" evidence="1">
    <location>
        <begin position="78"/>
        <end position="99"/>
    </location>
</feature>
<dbReference type="EMBL" id="JACXVP010000007">
    <property type="protein sequence ID" value="KAG5595025.1"/>
    <property type="molecule type" value="Genomic_DNA"/>
</dbReference>
<dbReference type="AlphaFoldDB" id="A0A9J5Y3P1"/>
<accession>A0A9J5Y3P1</accession>
<reference evidence="3 4" key="1">
    <citation type="submission" date="2020-09" db="EMBL/GenBank/DDBJ databases">
        <title>De no assembly of potato wild relative species, Solanum commersonii.</title>
        <authorList>
            <person name="Cho K."/>
        </authorList>
    </citation>
    <scope>NUCLEOTIDE SEQUENCE [LARGE SCALE GENOMIC DNA]</scope>
    <source>
        <strain evidence="3">LZ3.2</strain>
        <tissue evidence="3">Leaf</tissue>
    </source>
</reference>
<gene>
    <name evidence="3" type="ORF">H5410_036257</name>
</gene>
<keyword evidence="1" id="KW-1133">Transmembrane helix</keyword>
<keyword evidence="1" id="KW-0812">Transmembrane</keyword>
<feature type="non-terminal residue" evidence="3">
    <location>
        <position position="1"/>
    </location>
</feature>
<dbReference type="Pfam" id="PF20167">
    <property type="entry name" value="Transposase_32"/>
    <property type="match status" value="1"/>
</dbReference>
<feature type="domain" description="Putative plant transposon protein" evidence="2">
    <location>
        <begin position="28"/>
        <end position="139"/>
    </location>
</feature>
<name>A0A9J5Y3P1_SOLCO</name>
<protein>
    <recommendedName>
        <fullName evidence="2">Putative plant transposon protein domain-containing protein</fullName>
    </recommendedName>
</protein>
<sequence>RHFRGSQGSDDKLKYSFRHLETVVHDKPTKAKTFDHHPLLRTLVRDISIDISMLGLINKATLSFAGMFWWAIVQSRLWPTLVDNTLTLYYVVFVVNIMVRYEIDFARYIIKELHKRALCDNRRILFPCFIYKFCEDFRVTSMPLVDRLT</sequence>
<evidence type="ECO:0000313" key="3">
    <source>
        <dbReference type="EMBL" id="KAG5595025.1"/>
    </source>
</evidence>
<evidence type="ECO:0000313" key="4">
    <source>
        <dbReference type="Proteomes" id="UP000824120"/>
    </source>
</evidence>
<comment type="caution">
    <text evidence="3">The sequence shown here is derived from an EMBL/GenBank/DDBJ whole genome shotgun (WGS) entry which is preliminary data.</text>
</comment>
<proteinExistence type="predicted"/>
<dbReference type="Proteomes" id="UP000824120">
    <property type="component" value="Chromosome 7"/>
</dbReference>
<evidence type="ECO:0000256" key="1">
    <source>
        <dbReference type="SAM" id="Phobius"/>
    </source>
</evidence>
<feature type="non-terminal residue" evidence="3">
    <location>
        <position position="149"/>
    </location>
</feature>
<evidence type="ECO:0000259" key="2">
    <source>
        <dbReference type="Pfam" id="PF20167"/>
    </source>
</evidence>
<organism evidence="3 4">
    <name type="scientific">Solanum commersonii</name>
    <name type="common">Commerson's wild potato</name>
    <name type="synonym">Commerson's nightshade</name>
    <dbReference type="NCBI Taxonomy" id="4109"/>
    <lineage>
        <taxon>Eukaryota</taxon>
        <taxon>Viridiplantae</taxon>
        <taxon>Streptophyta</taxon>
        <taxon>Embryophyta</taxon>
        <taxon>Tracheophyta</taxon>
        <taxon>Spermatophyta</taxon>
        <taxon>Magnoliopsida</taxon>
        <taxon>eudicotyledons</taxon>
        <taxon>Gunneridae</taxon>
        <taxon>Pentapetalae</taxon>
        <taxon>asterids</taxon>
        <taxon>lamiids</taxon>
        <taxon>Solanales</taxon>
        <taxon>Solanaceae</taxon>
        <taxon>Solanoideae</taxon>
        <taxon>Solaneae</taxon>
        <taxon>Solanum</taxon>
    </lineage>
</organism>